<evidence type="ECO:0000259" key="3">
    <source>
        <dbReference type="Pfam" id="PF08620"/>
    </source>
</evidence>
<feature type="region of interest" description="Disordered" evidence="2">
    <location>
        <begin position="1"/>
        <end position="32"/>
    </location>
</feature>
<dbReference type="EMBL" id="MCFF01000007">
    <property type="protein sequence ID" value="ORZ26489.1"/>
    <property type="molecule type" value="Genomic_DNA"/>
</dbReference>
<feature type="compositionally biased region" description="Low complexity" evidence="2">
    <location>
        <begin position="250"/>
        <end position="267"/>
    </location>
</feature>
<feature type="region of interest" description="Disordered" evidence="2">
    <location>
        <begin position="298"/>
        <end position="341"/>
    </location>
</feature>
<accession>A0A1Y2GW42</accession>
<proteinExistence type="inferred from homology"/>
<dbReference type="GeneID" id="33561869"/>
<reference evidence="5 6" key="1">
    <citation type="submission" date="2016-07" db="EMBL/GenBank/DDBJ databases">
        <title>Pervasive Adenine N6-methylation of Active Genes in Fungi.</title>
        <authorList>
            <consortium name="DOE Joint Genome Institute"/>
            <person name="Mondo S.J."/>
            <person name="Dannebaum R.O."/>
            <person name="Kuo R.C."/>
            <person name="Labutti K."/>
            <person name="Haridas S."/>
            <person name="Kuo A."/>
            <person name="Salamov A."/>
            <person name="Ahrendt S.R."/>
            <person name="Lipzen A."/>
            <person name="Sullivan W."/>
            <person name="Andreopoulos W.B."/>
            <person name="Clum A."/>
            <person name="Lindquist E."/>
            <person name="Daum C."/>
            <person name="Ramamoorthy G.K."/>
            <person name="Gryganskyi A."/>
            <person name="Culley D."/>
            <person name="Magnuson J.K."/>
            <person name="James T.Y."/>
            <person name="O'Malley M.A."/>
            <person name="Stajich J.E."/>
            <person name="Spatafora J.W."/>
            <person name="Visel A."/>
            <person name="Grigoriev I.V."/>
        </authorList>
    </citation>
    <scope>NUCLEOTIDE SEQUENCE [LARGE SCALE GENOMIC DNA]</scope>
    <source>
        <strain evidence="5 6">NRRL 3116</strain>
    </source>
</reference>
<gene>
    <name evidence="5" type="ORF">BCR41DRAFT_223979</name>
</gene>
<feature type="region of interest" description="Disordered" evidence="2">
    <location>
        <begin position="413"/>
        <end position="432"/>
    </location>
</feature>
<protein>
    <submittedName>
        <fullName evidence="5">RPAP1-like protein</fullName>
    </submittedName>
</protein>
<comment type="caution">
    <text evidence="5">The sequence shown here is derived from an EMBL/GenBank/DDBJ whole genome shotgun (WGS) entry which is preliminary data.</text>
</comment>
<evidence type="ECO:0000256" key="2">
    <source>
        <dbReference type="SAM" id="MobiDB-lite"/>
    </source>
</evidence>
<evidence type="ECO:0000313" key="5">
    <source>
        <dbReference type="EMBL" id="ORZ26489.1"/>
    </source>
</evidence>
<evidence type="ECO:0000256" key="1">
    <source>
        <dbReference type="ARBA" id="ARBA00009953"/>
    </source>
</evidence>
<dbReference type="OrthoDB" id="2440597at2759"/>
<dbReference type="Proteomes" id="UP000193648">
    <property type="component" value="Unassembled WGS sequence"/>
</dbReference>
<organism evidence="5 6">
    <name type="scientific">Lobosporangium transversale</name>
    <dbReference type="NCBI Taxonomy" id="64571"/>
    <lineage>
        <taxon>Eukaryota</taxon>
        <taxon>Fungi</taxon>
        <taxon>Fungi incertae sedis</taxon>
        <taxon>Mucoromycota</taxon>
        <taxon>Mortierellomycotina</taxon>
        <taxon>Mortierellomycetes</taxon>
        <taxon>Mortierellales</taxon>
        <taxon>Mortierellaceae</taxon>
        <taxon>Lobosporangium</taxon>
    </lineage>
</organism>
<sequence length="592" mass="65261">MDINPSNNRLSRMQQEHESVIRQRHQAPETEEDLLAMQEEFLKTNDRPAAAVIRVKPPAVTSDATAGRASIQDDADAEDIPPPLERDIVSLDSDQLPLHPPQVQASASKPRVGSKFLQDRANKGPRTHFATPVGERFEINLNDDNDTTGSTEERKNIHGRHNSIHDEIETEEETLRRLNTAGPSMGQILHEVLEKPAGEAIAPLGPTTTPGLLEPTAHAAKGGFKGKSLFARRLAEAQGVVSTSQITEEPSASGSSTYTPSSSLPSSAAYTSFMSRAEQSRSPSKDVVSSPIADDAVPVRSLRPTTKVSTRPASFSGRASSASTKTSPPLHSVLKKTPDSPHTTLMEQIDEENKQKLANMSQQEIEEERAELLRNLDPELVKKFMRRSMVKRRVSFSEGIKVEDKVLKMHDIKSGRSGSGFQAKRHEEEEGDHPLAMKKRYFSNVPAEPEKLEWMGIEGIEESDVGMKHMPGKSVAPGPQPYTVSESDPPAAHFRFNFSGRIVNEEDVPVHLGLHHHGMDPAKAGYTLSELLHLIRSTVPSQRILPLNVVAKVIDNCKDANFAPFTVRAVMQEQPKRCLSATRWFQHSFGSF</sequence>
<dbReference type="PANTHER" id="PTHR21483:SF18">
    <property type="entry name" value="RNA POLYMERASE II-ASSOCIATED PROTEIN 1"/>
    <property type="match status" value="1"/>
</dbReference>
<dbReference type="Pfam" id="PF08620">
    <property type="entry name" value="RPAP1_C"/>
    <property type="match status" value="1"/>
</dbReference>
<dbReference type="InterPro" id="IPR039913">
    <property type="entry name" value="RPAP1/Rba50"/>
</dbReference>
<dbReference type="InterPro" id="IPR013929">
    <property type="entry name" value="RPAP1_C"/>
</dbReference>
<dbReference type="Pfam" id="PF08621">
    <property type="entry name" value="RPAP1_N"/>
    <property type="match status" value="1"/>
</dbReference>
<dbReference type="AlphaFoldDB" id="A0A1Y2GW42"/>
<keyword evidence="6" id="KW-1185">Reference proteome</keyword>
<dbReference type="InParanoid" id="A0A1Y2GW42"/>
<feature type="region of interest" description="Disordered" evidence="2">
    <location>
        <begin position="240"/>
        <end position="267"/>
    </location>
</feature>
<feature type="domain" description="RPAP1 N-terminal" evidence="4">
    <location>
        <begin position="347"/>
        <end position="389"/>
    </location>
</feature>
<dbReference type="RefSeq" id="XP_021884254.1">
    <property type="nucleotide sequence ID" value="XM_022020025.1"/>
</dbReference>
<name>A0A1Y2GW42_9FUNG</name>
<dbReference type="STRING" id="64571.A0A1Y2GW42"/>
<evidence type="ECO:0000259" key="4">
    <source>
        <dbReference type="Pfam" id="PF08621"/>
    </source>
</evidence>
<dbReference type="PANTHER" id="PTHR21483">
    <property type="entry name" value="RNA POLYMERASE II-ASSOCIATED PROTEIN 1"/>
    <property type="match status" value="1"/>
</dbReference>
<feature type="compositionally biased region" description="Polar residues" evidence="2">
    <location>
        <begin position="1"/>
        <end position="13"/>
    </location>
</feature>
<dbReference type="GO" id="GO:0006366">
    <property type="term" value="P:transcription by RNA polymerase II"/>
    <property type="evidence" value="ECO:0007669"/>
    <property type="project" value="InterPro"/>
</dbReference>
<evidence type="ECO:0000313" key="6">
    <source>
        <dbReference type="Proteomes" id="UP000193648"/>
    </source>
</evidence>
<comment type="similarity">
    <text evidence="1">Belongs to the RPAP1 family.</text>
</comment>
<dbReference type="InterPro" id="IPR013930">
    <property type="entry name" value="RPAP1_N"/>
</dbReference>
<feature type="region of interest" description="Disordered" evidence="2">
    <location>
        <begin position="56"/>
        <end position="129"/>
    </location>
</feature>
<feature type="domain" description="RPAP1 C-terminal" evidence="3">
    <location>
        <begin position="494"/>
        <end position="557"/>
    </location>
</feature>
<feature type="compositionally biased region" description="Polar residues" evidence="2">
    <location>
        <begin position="303"/>
        <end position="329"/>
    </location>
</feature>